<evidence type="ECO:0000313" key="3">
    <source>
        <dbReference type="EMBL" id="CAB9526452.1"/>
    </source>
</evidence>
<dbReference type="EMBL" id="CAICTM010001829">
    <property type="protein sequence ID" value="CAB9526452.1"/>
    <property type="molecule type" value="Genomic_DNA"/>
</dbReference>
<evidence type="ECO:0000313" key="4">
    <source>
        <dbReference type="Proteomes" id="UP001153069"/>
    </source>
</evidence>
<keyword evidence="2" id="KW-0732">Signal</keyword>
<name>A0A9N8HUY0_9STRA</name>
<gene>
    <name evidence="3" type="ORF">SEMRO_1831_G300350.1</name>
</gene>
<feature type="chain" id="PRO_5040187067" evidence="2">
    <location>
        <begin position="19"/>
        <end position="189"/>
    </location>
</feature>
<accession>A0A9N8HUY0</accession>
<sequence>MKLSTLPFLLVSAIHVHAQTADPTCATGIPASIYQINGADYQSCCPSSCTACGGPGCSQRPGGSECCNGGIRVLGYSCDTQGPPCLLSAPFTPYQDPTCATGLTSDIFEISGVEYQACCPTSCTSCGGDRCDDLPGGPDNCCDTEIRERGNSCDDQGPPCLASVPEPTNPPPTTTAGGGGDPHFKVSTR</sequence>
<evidence type="ECO:0000256" key="1">
    <source>
        <dbReference type="SAM" id="MobiDB-lite"/>
    </source>
</evidence>
<evidence type="ECO:0000256" key="2">
    <source>
        <dbReference type="SAM" id="SignalP"/>
    </source>
</evidence>
<dbReference type="Proteomes" id="UP001153069">
    <property type="component" value="Unassembled WGS sequence"/>
</dbReference>
<organism evidence="3 4">
    <name type="scientific">Seminavis robusta</name>
    <dbReference type="NCBI Taxonomy" id="568900"/>
    <lineage>
        <taxon>Eukaryota</taxon>
        <taxon>Sar</taxon>
        <taxon>Stramenopiles</taxon>
        <taxon>Ochrophyta</taxon>
        <taxon>Bacillariophyta</taxon>
        <taxon>Bacillariophyceae</taxon>
        <taxon>Bacillariophycidae</taxon>
        <taxon>Naviculales</taxon>
        <taxon>Naviculaceae</taxon>
        <taxon>Seminavis</taxon>
    </lineage>
</organism>
<comment type="caution">
    <text evidence="3">The sequence shown here is derived from an EMBL/GenBank/DDBJ whole genome shotgun (WGS) entry which is preliminary data.</text>
</comment>
<dbReference type="AlphaFoldDB" id="A0A9N8HUY0"/>
<keyword evidence="4" id="KW-1185">Reference proteome</keyword>
<reference evidence="3" key="1">
    <citation type="submission" date="2020-06" db="EMBL/GenBank/DDBJ databases">
        <authorList>
            <consortium name="Plant Systems Biology data submission"/>
        </authorList>
    </citation>
    <scope>NUCLEOTIDE SEQUENCE</scope>
    <source>
        <strain evidence="3">D6</strain>
    </source>
</reference>
<feature type="region of interest" description="Disordered" evidence="1">
    <location>
        <begin position="152"/>
        <end position="189"/>
    </location>
</feature>
<proteinExistence type="predicted"/>
<protein>
    <submittedName>
        <fullName evidence="3">Uncharacterized protein</fullName>
    </submittedName>
</protein>
<feature type="signal peptide" evidence="2">
    <location>
        <begin position="1"/>
        <end position="18"/>
    </location>
</feature>